<evidence type="ECO:0000313" key="1">
    <source>
        <dbReference type="EMBL" id="KAI8680376.1"/>
    </source>
</evidence>
<dbReference type="EMBL" id="CM046504">
    <property type="protein sequence ID" value="KAI8680376.1"/>
    <property type="molecule type" value="Genomic_DNA"/>
</dbReference>
<organism evidence="1 2">
    <name type="scientific">Fusarium keratoplasticum</name>
    <dbReference type="NCBI Taxonomy" id="1328300"/>
    <lineage>
        <taxon>Eukaryota</taxon>
        <taxon>Fungi</taxon>
        <taxon>Dikarya</taxon>
        <taxon>Ascomycota</taxon>
        <taxon>Pezizomycotina</taxon>
        <taxon>Sordariomycetes</taxon>
        <taxon>Hypocreomycetidae</taxon>
        <taxon>Hypocreales</taxon>
        <taxon>Nectriaceae</taxon>
        <taxon>Fusarium</taxon>
        <taxon>Fusarium solani species complex</taxon>
    </lineage>
</organism>
<evidence type="ECO:0000313" key="2">
    <source>
        <dbReference type="Proteomes" id="UP001065298"/>
    </source>
</evidence>
<keyword evidence="2" id="KW-1185">Reference proteome</keyword>
<comment type="caution">
    <text evidence="1">The sequence shown here is derived from an EMBL/GenBank/DDBJ whole genome shotgun (WGS) entry which is preliminary data.</text>
</comment>
<accession>A0ACC0RAA4</accession>
<reference evidence="1" key="1">
    <citation type="submission" date="2022-06" db="EMBL/GenBank/DDBJ databases">
        <title>Fusarium solani species complex genomes reveal bases of compartmentalisation and animal pathogenesis.</title>
        <authorList>
            <person name="Tsai I.J."/>
        </authorList>
    </citation>
    <scope>NUCLEOTIDE SEQUENCE</scope>
    <source>
        <strain evidence="1">Fu6.1</strain>
    </source>
</reference>
<sequence length="415" mass="47090">MLIQRSEAMTEHKKHKRIIFYHQTQYRDDRYISILPALNPAAGVTHVIVAAIHLNAPDNITLNDDLYNSSKFIPLWDEVRQLQAAGIKVLGMLGGAAQGSYTKLDGSLEGFHRWYQPLREMIKWAGFDGLDLDIEEAMSLGGVVRLIDHLKTDFGQSFLVTLAPVAPALLNRQNLGGFNIEELEKGLGSRIAWYNTQFYCGWGDMSKPHDYDAIIARGWPQEKVVIGLVTNPANCSGYVSDAKLKACLKELRTRNKMASDEYHMKNHQHTFESDNDKGWETQPPYQKPDVATKERASFERKVHGSCHCGKVQYWLNKDKPLASKYCHCIDCKKIHGAPFQWAAILQKTDLSFENGVQGLRFYKTATKKSEHVLPCKVGCDECGSWIMDEGRNMVLLFPTLLNLDTPELRENFQNQ</sequence>
<name>A0ACC0RAA4_9HYPO</name>
<protein>
    <submittedName>
        <fullName evidence="1">Uncharacterized protein</fullName>
    </submittedName>
</protein>
<dbReference type="Proteomes" id="UP001065298">
    <property type="component" value="Chromosome 2"/>
</dbReference>
<proteinExistence type="predicted"/>
<gene>
    <name evidence="1" type="ORF">NCS57_00318100</name>
</gene>